<evidence type="ECO:0000313" key="2">
    <source>
        <dbReference type="EMBL" id="EHC60483.1"/>
    </source>
</evidence>
<proteinExistence type="predicted"/>
<name>G5NAC8_SALET</name>
<accession>G5NAC8</accession>
<gene>
    <name evidence="2" type="ORF">LTSEINV_1405</name>
</gene>
<dbReference type="Proteomes" id="UP000003532">
    <property type="component" value="Unassembled WGS sequence"/>
</dbReference>
<comment type="caution">
    <text evidence="2">The sequence shown here is derived from an EMBL/GenBank/DDBJ whole genome shotgun (WGS) entry which is preliminary data.</text>
</comment>
<reference evidence="2 3" key="1">
    <citation type="journal article" date="2011" name="BMC Genomics">
        <title>Genome sequencing reveals diversification of virulence factor content and possible host adaptation in distinct subpopulations of Salmonella enterica.</title>
        <authorList>
            <person name="den Bakker H.C."/>
            <person name="Moreno Switt A.I."/>
            <person name="Govoni G."/>
            <person name="Cummings C.A."/>
            <person name="Ranieri M.L."/>
            <person name="Degoricija L."/>
            <person name="Hoelzer K."/>
            <person name="Rodriguez-Rivera L.D."/>
            <person name="Brown S."/>
            <person name="Bolchacova E."/>
            <person name="Furtado M.R."/>
            <person name="Wiedmann M."/>
        </authorList>
    </citation>
    <scope>NUCLEOTIDE SEQUENCE [LARGE SCALE GENOMIC DNA]</scope>
    <source>
        <strain evidence="2 3">R8-3668</strain>
    </source>
</reference>
<evidence type="ECO:0000313" key="3">
    <source>
        <dbReference type="Proteomes" id="UP000003532"/>
    </source>
</evidence>
<evidence type="ECO:0000256" key="1">
    <source>
        <dbReference type="SAM" id="Phobius"/>
    </source>
</evidence>
<keyword evidence="1" id="KW-0812">Transmembrane</keyword>
<keyword evidence="1" id="KW-1133">Transmembrane helix</keyword>
<keyword evidence="1" id="KW-0472">Membrane</keyword>
<dbReference type="BioCyc" id="SENT913075:G120P-3327-MONOMER"/>
<organism evidence="2 3">
    <name type="scientific">Salmonella enterica subsp. enterica serovar Inverness str. R8-3668</name>
    <dbReference type="NCBI Taxonomy" id="913075"/>
    <lineage>
        <taxon>Bacteria</taxon>
        <taxon>Pseudomonadati</taxon>
        <taxon>Pseudomonadota</taxon>
        <taxon>Gammaproteobacteria</taxon>
        <taxon>Enterobacterales</taxon>
        <taxon>Enterobacteriaceae</taxon>
        <taxon>Salmonella</taxon>
    </lineage>
</organism>
<protein>
    <submittedName>
        <fullName evidence="2">Uncharacterized protein</fullName>
    </submittedName>
</protein>
<dbReference type="AlphaFoldDB" id="G5NAC8"/>
<dbReference type="EMBL" id="AFCO01000491">
    <property type="protein sequence ID" value="EHC60483.1"/>
    <property type="molecule type" value="Genomic_DNA"/>
</dbReference>
<feature type="transmembrane region" description="Helical" evidence="1">
    <location>
        <begin position="15"/>
        <end position="32"/>
    </location>
</feature>
<sequence length="39" mass="4583">MSKEDRFKGLSKKTVINLLFCMVFILMRVLGVKDLHSKR</sequence>